<evidence type="ECO:0000256" key="1">
    <source>
        <dbReference type="SAM" id="Phobius"/>
    </source>
</evidence>
<evidence type="ECO:0000313" key="3">
    <source>
        <dbReference type="Proteomes" id="UP000321436"/>
    </source>
</evidence>
<feature type="transmembrane region" description="Helical" evidence="1">
    <location>
        <begin position="12"/>
        <end position="34"/>
    </location>
</feature>
<reference evidence="2 3" key="1">
    <citation type="submission" date="2019-07" db="EMBL/GenBank/DDBJ databases">
        <title>Whole genome shotgun sequence of Chitinophaga cymbidii NBRC 109752.</title>
        <authorList>
            <person name="Hosoyama A."/>
            <person name="Uohara A."/>
            <person name="Ohji S."/>
            <person name="Ichikawa N."/>
        </authorList>
    </citation>
    <scope>NUCLEOTIDE SEQUENCE [LARGE SCALE GENOMIC DNA]</scope>
    <source>
        <strain evidence="2 3">NBRC 109752</strain>
    </source>
</reference>
<feature type="transmembrane region" description="Helical" evidence="1">
    <location>
        <begin position="182"/>
        <end position="210"/>
    </location>
</feature>
<dbReference type="Pfam" id="PF03929">
    <property type="entry name" value="PepSY_TM"/>
    <property type="match status" value="1"/>
</dbReference>
<evidence type="ECO:0000313" key="2">
    <source>
        <dbReference type="EMBL" id="GEP93804.1"/>
    </source>
</evidence>
<comment type="caution">
    <text evidence="2">The sequence shown here is derived from an EMBL/GenBank/DDBJ whole genome shotgun (WGS) entry which is preliminary data.</text>
</comment>
<accession>A0A512RDV8</accession>
<feature type="transmembrane region" description="Helical" evidence="1">
    <location>
        <begin position="139"/>
        <end position="161"/>
    </location>
</feature>
<organism evidence="2 3">
    <name type="scientific">Chitinophaga cymbidii</name>
    <dbReference type="NCBI Taxonomy" id="1096750"/>
    <lineage>
        <taxon>Bacteria</taxon>
        <taxon>Pseudomonadati</taxon>
        <taxon>Bacteroidota</taxon>
        <taxon>Chitinophagia</taxon>
        <taxon>Chitinophagales</taxon>
        <taxon>Chitinophagaceae</taxon>
        <taxon>Chitinophaga</taxon>
    </lineage>
</organism>
<dbReference type="InterPro" id="IPR005625">
    <property type="entry name" value="PepSY-ass_TM"/>
</dbReference>
<sequence>MTAKKIIRQLHLWLGLGSGLVVLIVTLSGAVLVFEKEIEHLASHRLYFVTPGAARLPVDSLKKQAENFDPAIKLTSLEMEPHAPDRTALFYGKKGTVTYLIAVHPYTGEVIKGVEAEKRFFPIMLRLHRYLLAGDAGKAVTGVACLIFLVLVISGIVLWWPKRWKYLRQRLRIKWTGSFKRIVWDLHAVGGFYMHLLIFVIALTGLTWSYKWFNNGIFMLFDGKLMEPYTAPANKVMQPADEGFYERLYQQVNRDLPYKGGLAFRFPPNDSLSVAVTKENYEAKITNVVDFIYYENGTGNVLRKRLYKDQSTGMKVRRAIYPIHTGNIFGWPTKILALVSCLLAASLPVTGLLIWLKGAKGGTQKKVKRKRIVLRSYMENARG</sequence>
<proteinExistence type="predicted"/>
<protein>
    <submittedName>
        <fullName evidence="2">Sulfite reductase</fullName>
    </submittedName>
</protein>
<dbReference type="PANTHER" id="PTHR34219">
    <property type="entry name" value="IRON-REGULATED INNER MEMBRANE PROTEIN-RELATED"/>
    <property type="match status" value="1"/>
</dbReference>
<dbReference type="RefSeq" id="WP_146857313.1">
    <property type="nucleotide sequence ID" value="NZ_BKAU01000001.1"/>
</dbReference>
<feature type="transmembrane region" description="Helical" evidence="1">
    <location>
        <begin position="335"/>
        <end position="356"/>
    </location>
</feature>
<keyword evidence="3" id="KW-1185">Reference proteome</keyword>
<gene>
    <name evidence="2" type="ORF">CCY01nite_00640</name>
</gene>
<keyword evidence="1" id="KW-0472">Membrane</keyword>
<dbReference type="PANTHER" id="PTHR34219:SF3">
    <property type="entry name" value="BLL7967 PROTEIN"/>
    <property type="match status" value="1"/>
</dbReference>
<dbReference type="Proteomes" id="UP000321436">
    <property type="component" value="Unassembled WGS sequence"/>
</dbReference>
<keyword evidence="1" id="KW-1133">Transmembrane helix</keyword>
<keyword evidence="1" id="KW-0812">Transmembrane</keyword>
<dbReference type="AlphaFoldDB" id="A0A512RDV8"/>
<name>A0A512RDV8_9BACT</name>
<dbReference type="EMBL" id="BKAU01000001">
    <property type="protein sequence ID" value="GEP93804.1"/>
    <property type="molecule type" value="Genomic_DNA"/>
</dbReference>
<dbReference type="OrthoDB" id="111691at2"/>